<dbReference type="SUPFAM" id="SSF53335">
    <property type="entry name" value="S-adenosyl-L-methionine-dependent methyltransferases"/>
    <property type="match status" value="1"/>
</dbReference>
<comment type="catalytic activity">
    <reaction evidence="7">
        <text>a 2'-deoxycytidine in DNA + S-adenosyl-L-methionine = an N(4)-methyl-2'-deoxycytidine in DNA + S-adenosyl-L-homocysteine + H(+)</text>
        <dbReference type="Rhea" id="RHEA:16857"/>
        <dbReference type="Rhea" id="RHEA-COMP:11369"/>
        <dbReference type="Rhea" id="RHEA-COMP:13674"/>
        <dbReference type="ChEBI" id="CHEBI:15378"/>
        <dbReference type="ChEBI" id="CHEBI:57856"/>
        <dbReference type="ChEBI" id="CHEBI:59789"/>
        <dbReference type="ChEBI" id="CHEBI:85452"/>
        <dbReference type="ChEBI" id="CHEBI:137933"/>
        <dbReference type="EC" id="2.1.1.113"/>
    </reaction>
</comment>
<accession>A0ABQ0Q0Q5</accession>
<dbReference type="RefSeq" id="WP_244150522.1">
    <property type="nucleotide sequence ID" value="NZ_BAPF01000059.1"/>
</dbReference>
<name>A0ABQ0Q0Q5_9PROT</name>
<organism evidence="8 9">
    <name type="scientific">Acetobacter malorum DSM 14337</name>
    <dbReference type="NCBI Taxonomy" id="1307910"/>
    <lineage>
        <taxon>Bacteria</taxon>
        <taxon>Pseudomonadati</taxon>
        <taxon>Pseudomonadota</taxon>
        <taxon>Alphaproteobacteria</taxon>
        <taxon>Acetobacterales</taxon>
        <taxon>Acetobacteraceae</taxon>
        <taxon>Acetobacter</taxon>
    </lineage>
</organism>
<dbReference type="GeneID" id="98311918"/>
<keyword evidence="6" id="KW-0680">Restriction system</keyword>
<keyword evidence="4" id="KW-0808">Transferase</keyword>
<sequence length="242" mass="26596">MAILTGHSPGFLSRYSLPPGNTASPEAQRSINVKYDKMFERKDVSALIEAKSARFLAGGGVADLTGSRLFVRSADDLSIVSGNSVQLVMTSPPFVDVIDYAKENWMRMWFGGVAKTYSHAIQAQSRFPQIWNSSSMAGWEDLMNGSMREMLRILKPGGFAAIEVGEIRKGSEPLDERVTRLAKEVGFLPVSVFINCQKFTKAAHIWGVNNQVKGTNTNRIVLLRKPGGPLFDYAGTFSDLSL</sequence>
<dbReference type="EMBL" id="BAPF01000059">
    <property type="protein sequence ID" value="GBQ86270.1"/>
    <property type="molecule type" value="Genomic_DNA"/>
</dbReference>
<evidence type="ECO:0000256" key="5">
    <source>
        <dbReference type="ARBA" id="ARBA00022691"/>
    </source>
</evidence>
<evidence type="ECO:0000256" key="1">
    <source>
        <dbReference type="ARBA" id="ARBA00010203"/>
    </source>
</evidence>
<keyword evidence="3" id="KW-0489">Methyltransferase</keyword>
<reference evidence="8" key="1">
    <citation type="submission" date="2013-04" db="EMBL/GenBank/DDBJ databases">
        <title>The genome sequencing project of 58 acetic acid bacteria.</title>
        <authorList>
            <person name="Okamoto-Kainuma A."/>
            <person name="Ishikawa M."/>
            <person name="Umino S."/>
            <person name="Koizumi Y."/>
            <person name="Shiwa Y."/>
            <person name="Yoshikawa H."/>
            <person name="Matsutani M."/>
            <person name="Matsushita K."/>
        </authorList>
    </citation>
    <scope>NUCLEOTIDE SEQUENCE</scope>
    <source>
        <strain evidence="8">DSM 14337</strain>
    </source>
</reference>
<evidence type="ECO:0000256" key="7">
    <source>
        <dbReference type="ARBA" id="ARBA00049120"/>
    </source>
</evidence>
<dbReference type="EC" id="2.1.1.113" evidence="2"/>
<dbReference type="Gene3D" id="3.40.50.150">
    <property type="entry name" value="Vaccinia Virus protein VP39"/>
    <property type="match status" value="1"/>
</dbReference>
<dbReference type="InterPro" id="IPR017985">
    <property type="entry name" value="MeTrfase_CN4_CS"/>
</dbReference>
<evidence type="ECO:0000256" key="6">
    <source>
        <dbReference type="ARBA" id="ARBA00022747"/>
    </source>
</evidence>
<dbReference type="PROSITE" id="PS00093">
    <property type="entry name" value="N4_MTASE"/>
    <property type="match status" value="1"/>
</dbReference>
<dbReference type="Proteomes" id="UP001065047">
    <property type="component" value="Unassembled WGS sequence"/>
</dbReference>
<keyword evidence="9" id="KW-1185">Reference proteome</keyword>
<proteinExistence type="inferred from homology"/>
<evidence type="ECO:0000313" key="9">
    <source>
        <dbReference type="Proteomes" id="UP001065047"/>
    </source>
</evidence>
<gene>
    <name evidence="8" type="ORF">AA14337_3278</name>
</gene>
<evidence type="ECO:0000313" key="8">
    <source>
        <dbReference type="EMBL" id="GBQ86270.1"/>
    </source>
</evidence>
<comment type="similarity">
    <text evidence="1">Belongs to the N(4)/N(6)-methyltransferase family. N(4) subfamily.</text>
</comment>
<dbReference type="InterPro" id="IPR029063">
    <property type="entry name" value="SAM-dependent_MTases_sf"/>
</dbReference>
<evidence type="ECO:0000256" key="4">
    <source>
        <dbReference type="ARBA" id="ARBA00022679"/>
    </source>
</evidence>
<keyword evidence="5" id="KW-0949">S-adenosyl-L-methionine</keyword>
<comment type="caution">
    <text evidence="8">The sequence shown here is derived from an EMBL/GenBank/DDBJ whole genome shotgun (WGS) entry which is preliminary data.</text>
</comment>
<protein>
    <recommendedName>
        <fullName evidence="2">site-specific DNA-methyltransferase (cytosine-N(4)-specific)</fullName>
        <ecNumber evidence="2">2.1.1.113</ecNumber>
    </recommendedName>
</protein>
<evidence type="ECO:0000256" key="2">
    <source>
        <dbReference type="ARBA" id="ARBA00012185"/>
    </source>
</evidence>
<evidence type="ECO:0000256" key="3">
    <source>
        <dbReference type="ARBA" id="ARBA00022603"/>
    </source>
</evidence>